<dbReference type="STRING" id="476157.GCA_001663155_00361"/>
<dbReference type="SMART" id="SM00943">
    <property type="entry name" value="Prim-Pol"/>
    <property type="match status" value="1"/>
</dbReference>
<reference evidence="2 3" key="1">
    <citation type="submission" date="2019-07" db="EMBL/GenBank/DDBJ databases">
        <title>Genomic Encyclopedia of Archaeal and Bacterial Type Strains, Phase II (KMG-II): from individual species to whole genera.</title>
        <authorList>
            <person name="Goeker M."/>
        </authorList>
    </citation>
    <scope>NUCLEOTIDE SEQUENCE [LARGE SCALE GENOMIC DNA]</scope>
    <source>
        <strain evidence="2 3">ATCC BAA-2084</strain>
    </source>
</reference>
<dbReference type="InterPro" id="IPR015330">
    <property type="entry name" value="DNA_primase/pol_bifunc_N"/>
</dbReference>
<evidence type="ECO:0000259" key="1">
    <source>
        <dbReference type="SMART" id="SM00943"/>
    </source>
</evidence>
<sequence>MSEAASYVSSGLALVPIPKGSKGPRHLGWNEARNAIMDTRSAAGHEGNWGLAHAYCSPEPTCALDIDDMALANDWLASRGVDLEQLIDAPDCVQILSGRKNRCKALYRLPPGASAMPSLAIHIPFAQRSSVTILEFRCASLNGVTVQDILPPSIHPRTGAPYEWGGNGHWRSMPEIPSNLLALWQSELSTREASRCPVPPLIKRINDTPRQRARLTDMLSIISADCSYERYRDVVWAILSLGWTDGLQVAERWCRTAPHRYDDRNFHLVAANHDLSRSPTLGTIVHFAREEGWDG</sequence>
<dbReference type="GO" id="GO:0016817">
    <property type="term" value="F:hydrolase activity, acting on acid anhydrides"/>
    <property type="evidence" value="ECO:0007669"/>
    <property type="project" value="InterPro"/>
</dbReference>
<comment type="caution">
    <text evidence="2">The sequence shown here is derived from an EMBL/GenBank/DDBJ whole genome shotgun (WGS) entry which is preliminary data.</text>
</comment>
<protein>
    <submittedName>
        <fullName evidence="2">Bifunctional DNA primase/polymerase-like protein</fullName>
    </submittedName>
</protein>
<gene>
    <name evidence="2" type="ORF">JN10_0382</name>
</gene>
<dbReference type="OrthoDB" id="9763644at2"/>
<accession>A0A562UT25</accession>
<dbReference type="Proteomes" id="UP000320547">
    <property type="component" value="Unassembled WGS sequence"/>
</dbReference>
<proteinExistence type="predicted"/>
<name>A0A562UT25_9SPHN</name>
<dbReference type="SUPFAM" id="SSF56747">
    <property type="entry name" value="Prim-pol domain"/>
    <property type="match status" value="1"/>
</dbReference>
<feature type="domain" description="DNA primase/polymerase bifunctional N-terminal" evidence="1">
    <location>
        <begin position="4"/>
        <end position="180"/>
    </location>
</feature>
<dbReference type="EMBL" id="VLLK01000001">
    <property type="protein sequence ID" value="TWJ08766.1"/>
    <property type="molecule type" value="Genomic_DNA"/>
</dbReference>
<evidence type="ECO:0000313" key="2">
    <source>
        <dbReference type="EMBL" id="TWJ08766.1"/>
    </source>
</evidence>
<keyword evidence="3" id="KW-1185">Reference proteome</keyword>
<evidence type="ECO:0000313" key="3">
    <source>
        <dbReference type="Proteomes" id="UP000320547"/>
    </source>
</evidence>
<dbReference type="Pfam" id="PF09250">
    <property type="entry name" value="Prim-Pol"/>
    <property type="match status" value="1"/>
</dbReference>
<dbReference type="AlphaFoldDB" id="A0A562UT25"/>
<organism evidence="2 3">
    <name type="scientific">Altererythrobacter ishigakiensis</name>
    <dbReference type="NCBI Taxonomy" id="476157"/>
    <lineage>
        <taxon>Bacteria</taxon>
        <taxon>Pseudomonadati</taxon>
        <taxon>Pseudomonadota</taxon>
        <taxon>Alphaproteobacteria</taxon>
        <taxon>Sphingomonadales</taxon>
        <taxon>Erythrobacteraceae</taxon>
        <taxon>Altererythrobacter</taxon>
    </lineage>
</organism>